<keyword evidence="3" id="KW-1185">Reference proteome</keyword>
<keyword evidence="1" id="KW-0472">Membrane</keyword>
<feature type="transmembrane region" description="Helical" evidence="1">
    <location>
        <begin position="12"/>
        <end position="33"/>
    </location>
</feature>
<dbReference type="AlphaFoldDB" id="A0A975C1Y4"/>
<feature type="transmembrane region" description="Helical" evidence="1">
    <location>
        <begin position="201"/>
        <end position="224"/>
    </location>
</feature>
<feature type="transmembrane region" description="Helical" evidence="1">
    <location>
        <begin position="258"/>
        <end position="278"/>
    </location>
</feature>
<evidence type="ECO:0000256" key="1">
    <source>
        <dbReference type="SAM" id="Phobius"/>
    </source>
</evidence>
<feature type="transmembrane region" description="Helical" evidence="1">
    <location>
        <begin position="94"/>
        <end position="117"/>
    </location>
</feature>
<sequence length="295" mass="29962">MSASLAERVRSTGAVIGQAVVTAVVGLIAIRLAGGPNMALIVQAGALIVGALIALGLAINPWRPAPKWAAVLIGVCLALLFATLGDAGPGVHRWIAAGPIVLQPASILLPFVVWALAVARANWWAGALAGAFALVLAIQPDAASATALLLALIGLAAVRGRVAAPDVTALLMALAATVWSWTRVDPLPAVAHVERVVPEAFAANPVVGIAAGLMLILLPLPFVVRALTGGERALAAGLAGLWIGLVAGNLFGNYPAPVVGYGASLVVGWLASLGLVLARARPVPAPQWTIHPRER</sequence>
<feature type="transmembrane region" description="Helical" evidence="1">
    <location>
        <begin position="162"/>
        <end position="181"/>
    </location>
</feature>
<name>A0A975C1Y4_9CAUL</name>
<reference evidence="2" key="1">
    <citation type="submission" date="2020-09" db="EMBL/GenBank/DDBJ databases">
        <title>Brevundimonas sp. LVF2 isolated from a puddle in Goettingen, Germany.</title>
        <authorList>
            <person name="Friedrich I."/>
            <person name="Klassen A."/>
            <person name="Hannes N."/>
            <person name="Schneider D."/>
            <person name="Hertel R."/>
            <person name="Daniel R."/>
        </authorList>
    </citation>
    <scope>NUCLEOTIDE SEQUENCE</scope>
    <source>
        <strain evidence="2">LVF2</strain>
    </source>
</reference>
<dbReference type="Proteomes" id="UP000663918">
    <property type="component" value="Chromosome"/>
</dbReference>
<gene>
    <name evidence="2" type="ORF">IFJ75_00105</name>
</gene>
<dbReference type="RefSeq" id="WP_207870557.1">
    <property type="nucleotide sequence ID" value="NZ_CP062222.1"/>
</dbReference>
<dbReference type="EMBL" id="CP062222">
    <property type="protein sequence ID" value="QTC91382.1"/>
    <property type="molecule type" value="Genomic_DNA"/>
</dbReference>
<evidence type="ECO:0000313" key="3">
    <source>
        <dbReference type="Proteomes" id="UP000663918"/>
    </source>
</evidence>
<evidence type="ECO:0000313" key="2">
    <source>
        <dbReference type="EMBL" id="QTC91382.1"/>
    </source>
</evidence>
<keyword evidence="1" id="KW-0812">Transmembrane</keyword>
<protein>
    <submittedName>
        <fullName evidence="2">FtsW/RodA/SpoVE family cell cycle protein</fullName>
    </submittedName>
</protein>
<dbReference type="KEGG" id="bgoe:IFJ75_00105"/>
<proteinExistence type="predicted"/>
<keyword evidence="1" id="KW-1133">Transmembrane helix</keyword>
<accession>A0A975C1Y4</accession>
<feature type="transmembrane region" description="Helical" evidence="1">
    <location>
        <begin position="233"/>
        <end position="252"/>
    </location>
</feature>
<feature type="transmembrane region" description="Helical" evidence="1">
    <location>
        <begin position="68"/>
        <end position="87"/>
    </location>
</feature>
<feature type="transmembrane region" description="Helical" evidence="1">
    <location>
        <begin position="123"/>
        <end position="155"/>
    </location>
</feature>
<organism evidence="2 3">
    <name type="scientific">Brevundimonas goettingensis</name>
    <dbReference type="NCBI Taxonomy" id="2774190"/>
    <lineage>
        <taxon>Bacteria</taxon>
        <taxon>Pseudomonadati</taxon>
        <taxon>Pseudomonadota</taxon>
        <taxon>Alphaproteobacteria</taxon>
        <taxon>Caulobacterales</taxon>
        <taxon>Caulobacteraceae</taxon>
        <taxon>Brevundimonas</taxon>
    </lineage>
</organism>
<feature type="transmembrane region" description="Helical" evidence="1">
    <location>
        <begin position="40"/>
        <end position="62"/>
    </location>
</feature>